<gene>
    <name evidence="2" type="ORF">GCM10010178_48240</name>
</gene>
<evidence type="ECO:0000256" key="1">
    <source>
        <dbReference type="SAM" id="SignalP"/>
    </source>
</evidence>
<feature type="signal peptide" evidence="1">
    <location>
        <begin position="1"/>
        <end position="21"/>
    </location>
</feature>
<name>A0ABQ2UTT7_9PSEU</name>
<dbReference type="Proteomes" id="UP000649573">
    <property type="component" value="Unassembled WGS sequence"/>
</dbReference>
<dbReference type="EMBL" id="BMRE01000021">
    <property type="protein sequence ID" value="GGU49765.1"/>
    <property type="molecule type" value="Genomic_DNA"/>
</dbReference>
<keyword evidence="1" id="KW-0732">Signal</keyword>
<evidence type="ECO:0000313" key="3">
    <source>
        <dbReference type="Proteomes" id="UP000649573"/>
    </source>
</evidence>
<evidence type="ECO:0008006" key="4">
    <source>
        <dbReference type="Google" id="ProtNLM"/>
    </source>
</evidence>
<comment type="caution">
    <text evidence="2">The sequence shown here is derived from an EMBL/GenBank/DDBJ whole genome shotgun (WGS) entry which is preliminary data.</text>
</comment>
<organism evidence="2 3">
    <name type="scientific">Lentzea flava</name>
    <dbReference type="NCBI Taxonomy" id="103732"/>
    <lineage>
        <taxon>Bacteria</taxon>
        <taxon>Bacillati</taxon>
        <taxon>Actinomycetota</taxon>
        <taxon>Actinomycetes</taxon>
        <taxon>Pseudonocardiales</taxon>
        <taxon>Pseudonocardiaceae</taxon>
        <taxon>Lentzea</taxon>
    </lineage>
</organism>
<accession>A0ABQ2UTT7</accession>
<reference evidence="3" key="1">
    <citation type="journal article" date="2019" name="Int. J. Syst. Evol. Microbiol.">
        <title>The Global Catalogue of Microorganisms (GCM) 10K type strain sequencing project: providing services to taxonomists for standard genome sequencing and annotation.</title>
        <authorList>
            <consortium name="The Broad Institute Genomics Platform"/>
            <consortium name="The Broad Institute Genome Sequencing Center for Infectious Disease"/>
            <person name="Wu L."/>
            <person name="Ma J."/>
        </authorList>
    </citation>
    <scope>NUCLEOTIDE SEQUENCE [LARGE SCALE GENOMIC DNA]</scope>
    <source>
        <strain evidence="3">JCM 3296</strain>
    </source>
</reference>
<feature type="chain" id="PRO_5046892390" description="DUF3558 domain-containing protein" evidence="1">
    <location>
        <begin position="22"/>
        <end position="187"/>
    </location>
</feature>
<keyword evidence="3" id="KW-1185">Reference proteome</keyword>
<proteinExistence type="predicted"/>
<dbReference type="RefSeq" id="WP_189255973.1">
    <property type="nucleotide sequence ID" value="NZ_BMRE01000021.1"/>
</dbReference>
<dbReference type="PROSITE" id="PS51257">
    <property type="entry name" value="PROKAR_LIPOPROTEIN"/>
    <property type="match status" value="1"/>
</dbReference>
<sequence>MSRVLVAGLALLLAGCGEAKAPETAPPTTAAKASAEPEKYTGKTGCRYLAQRVPGLPALLQDSVPGAADQDVLCEFGDPAKGGPFVEVTFSTWKNDPADPGRGRQRARERFASTSNFADDGEADVRLGEKAKWQHRGTGCQLAVLDENAVLQIRYDVFGGAGLDPSSEQCRTPLRDLAKPIYDAVQP</sequence>
<protein>
    <recommendedName>
        <fullName evidence="4">DUF3558 domain-containing protein</fullName>
    </recommendedName>
</protein>
<evidence type="ECO:0000313" key="2">
    <source>
        <dbReference type="EMBL" id="GGU49765.1"/>
    </source>
</evidence>